<comment type="subcellular location">
    <subcellularLocation>
        <location evidence="3">Cytoplasm</location>
    </subcellularLocation>
</comment>
<keyword evidence="2 3" id="KW-0819">tRNA processing</keyword>
<dbReference type="Proteomes" id="UP001162156">
    <property type="component" value="Unassembled WGS sequence"/>
</dbReference>
<accession>A0AAV8ZNR5</accession>
<dbReference type="AlphaFoldDB" id="A0AAV8ZNR5"/>
<evidence type="ECO:0000313" key="4">
    <source>
        <dbReference type="EMBL" id="KAJ8965551.1"/>
    </source>
</evidence>
<protein>
    <recommendedName>
        <fullName evidence="3">Cytoplasmic tRNA 2-thiolation protein 2</fullName>
    </recommendedName>
</protein>
<dbReference type="InterPro" id="IPR019407">
    <property type="entry name" value="CTU2"/>
</dbReference>
<dbReference type="GO" id="GO:0016783">
    <property type="term" value="F:sulfurtransferase activity"/>
    <property type="evidence" value="ECO:0007669"/>
    <property type="project" value="TreeGrafter"/>
</dbReference>
<dbReference type="Gene3D" id="3.40.50.620">
    <property type="entry name" value="HUPs"/>
    <property type="match status" value="2"/>
</dbReference>
<evidence type="ECO:0000256" key="3">
    <source>
        <dbReference type="HAMAP-Rule" id="MF_03054"/>
    </source>
</evidence>
<comment type="function">
    <text evidence="3">Plays a central role in 2-thiolation of mcm(5)S(2)U at tRNA wobble positions of tRNA(Lys), tRNA(Glu) and tRNA(Gln). May act by forming a heterodimer with NCS6/CTU1 that ligates sulfur from thiocarboxylated URM1 onto the uridine of tRNAs at wobble position.</text>
</comment>
<dbReference type="HAMAP" id="MF_03054">
    <property type="entry name" value="CTU2"/>
    <property type="match status" value="1"/>
</dbReference>
<dbReference type="GO" id="GO:0032447">
    <property type="term" value="P:protein urmylation"/>
    <property type="evidence" value="ECO:0007669"/>
    <property type="project" value="UniProtKB-UniRule"/>
</dbReference>
<organism evidence="4 5">
    <name type="scientific">Rhamnusium bicolor</name>
    <dbReference type="NCBI Taxonomy" id="1586634"/>
    <lineage>
        <taxon>Eukaryota</taxon>
        <taxon>Metazoa</taxon>
        <taxon>Ecdysozoa</taxon>
        <taxon>Arthropoda</taxon>
        <taxon>Hexapoda</taxon>
        <taxon>Insecta</taxon>
        <taxon>Pterygota</taxon>
        <taxon>Neoptera</taxon>
        <taxon>Endopterygota</taxon>
        <taxon>Coleoptera</taxon>
        <taxon>Polyphaga</taxon>
        <taxon>Cucujiformia</taxon>
        <taxon>Chrysomeloidea</taxon>
        <taxon>Cerambycidae</taxon>
        <taxon>Lepturinae</taxon>
        <taxon>Rhagiini</taxon>
        <taxon>Rhamnusium</taxon>
    </lineage>
</organism>
<reference evidence="4" key="1">
    <citation type="journal article" date="2023" name="Insect Mol. Biol.">
        <title>Genome sequencing provides insights into the evolution of gene families encoding plant cell wall-degrading enzymes in longhorned beetles.</title>
        <authorList>
            <person name="Shin N.R."/>
            <person name="Okamura Y."/>
            <person name="Kirsch R."/>
            <person name="Pauchet Y."/>
        </authorList>
    </citation>
    <scope>NUCLEOTIDE SEQUENCE</scope>
    <source>
        <strain evidence="4">RBIC_L_NR</strain>
    </source>
</reference>
<dbReference type="EMBL" id="JANEYF010001213">
    <property type="protein sequence ID" value="KAJ8965551.1"/>
    <property type="molecule type" value="Genomic_DNA"/>
</dbReference>
<dbReference type="Pfam" id="PF10288">
    <property type="entry name" value="CTU2"/>
    <property type="match status" value="1"/>
</dbReference>
<dbReference type="SUPFAM" id="SSF52402">
    <property type="entry name" value="Adenine nucleotide alpha hydrolases-like"/>
    <property type="match status" value="1"/>
</dbReference>
<dbReference type="GO" id="GO:0016779">
    <property type="term" value="F:nucleotidyltransferase activity"/>
    <property type="evidence" value="ECO:0007669"/>
    <property type="project" value="UniProtKB-UniRule"/>
</dbReference>
<keyword evidence="1 3" id="KW-0963">Cytoplasm</keyword>
<dbReference type="PANTHER" id="PTHR20882:SF14">
    <property type="entry name" value="CYTOPLASMIC TRNA 2-THIOLATION PROTEIN 2"/>
    <property type="match status" value="1"/>
</dbReference>
<dbReference type="GO" id="GO:0000049">
    <property type="term" value="F:tRNA binding"/>
    <property type="evidence" value="ECO:0007669"/>
    <property type="project" value="InterPro"/>
</dbReference>
<dbReference type="InterPro" id="IPR014729">
    <property type="entry name" value="Rossmann-like_a/b/a_fold"/>
</dbReference>
<dbReference type="GO" id="GO:0002143">
    <property type="term" value="P:tRNA wobble position uridine thiolation"/>
    <property type="evidence" value="ECO:0007669"/>
    <property type="project" value="TreeGrafter"/>
</dbReference>
<evidence type="ECO:0000313" key="5">
    <source>
        <dbReference type="Proteomes" id="UP001162156"/>
    </source>
</evidence>
<gene>
    <name evidence="4" type="ORF">NQ314_004051</name>
</gene>
<comment type="pathway">
    <text evidence="3">tRNA modification; 5-methoxycarbonylmethyl-2-thiouridine-tRNA biosynthesis.</text>
</comment>
<evidence type="ECO:0000256" key="2">
    <source>
        <dbReference type="ARBA" id="ARBA00022694"/>
    </source>
</evidence>
<dbReference type="GO" id="GO:0005829">
    <property type="term" value="C:cytosol"/>
    <property type="evidence" value="ECO:0007669"/>
    <property type="project" value="TreeGrafter"/>
</dbReference>
<dbReference type="PANTHER" id="PTHR20882">
    <property type="entry name" value="CYTOPLASMIC TRNA 2-THIOLATION PROTEIN 2"/>
    <property type="match status" value="1"/>
</dbReference>
<keyword evidence="5" id="KW-1185">Reference proteome</keyword>
<comment type="similarity">
    <text evidence="3">Belongs to the CTU2/NCS2 family.</text>
</comment>
<comment type="caution">
    <text evidence="4">The sequence shown here is derived from an EMBL/GenBank/DDBJ whole genome shotgun (WGS) entry which is preliminary data.</text>
</comment>
<evidence type="ECO:0000256" key="1">
    <source>
        <dbReference type="ARBA" id="ARBA00022490"/>
    </source>
</evidence>
<proteinExistence type="inferred from homology"/>
<name>A0AAV8ZNR5_9CUCU</name>
<sequence>MCSVSDENFENEADKVMVKSERRVTLSANCNKCRTAKSCVVLRNKDTYCKNCFLAGATHKFKALIGKSRLIRPNDRDILKKVEQEVTSFGFKLYCISFVEYILNPSIIHGIIENNELNISENDKDRLWDILVKKTSKTNKTDVINLFMRQLLVDAAKYLNCKFIFTPEISIDIASHLLTNISLGRGCHVPIDTGFCDERDEDVKILRPLRLFDLKELAFYNKFNNLDPICIRHREVNPYSSVQDLMKKFVKDLQENFPATVTTVMKTGDKLALDKDNTEICKLCKVSIINSMFRF</sequence>